<protein>
    <submittedName>
        <fullName evidence="3">Guanine deaminase</fullName>
    </submittedName>
</protein>
<sequence length="496" mass="54287">MATVIVDADVITMDRDTGATPVTRSIRIEGGVIAEIGDSVAIREGDTVIDGTDRLVTPGLVNAHTHSWETLYKGRYDNLPLELWMLYSYPILGIEPLPADVVRLRSLVFAMESLTSGVTTLVDDVLETPGQSAGQLAAVFGAYDEVGIRANVSGHVINVPFLDTLPFVTRWLPDEIVREVGGQSLLTADEYLAFSREAFASHDRTGGGRLRYMLAPSAPQRCTPDLLRGATELAVARDAECHIHVLETRTQAVTADLLHGTTFVEYLRDLDALSPNTTFAHGIWLTDSDIDIVAEHGVSVSHNPLSNMKLGSGLAPWRAYHDRGVTLGLGTDGCSSSDTPRILEVAKAAALVHKITDPDPDRWPRVEEVLTAATVGGARTARLGDTVGSLEVGKRADFLVYDLTTLAFTPRSRLDHQWVYSENGSSLEYVYVDGRRVVDHGQVTTVDQEAILREFRAMMPRIAEWQDAVDRANSVLHEPFTRMYREAVAYPLTAGR</sequence>
<dbReference type="AlphaFoldDB" id="A0A1G8L1Y2"/>
<evidence type="ECO:0000256" key="1">
    <source>
        <dbReference type="ARBA" id="ARBA00022801"/>
    </source>
</evidence>
<name>A0A1G8L1Y2_9NOCA</name>
<dbReference type="OrthoDB" id="3189065at2"/>
<dbReference type="Gene3D" id="3.20.20.140">
    <property type="entry name" value="Metal-dependent hydrolases"/>
    <property type="match status" value="1"/>
</dbReference>
<dbReference type="InterPro" id="IPR050287">
    <property type="entry name" value="MTA/SAH_deaminase"/>
</dbReference>
<keyword evidence="1" id="KW-0378">Hydrolase</keyword>
<dbReference type="Gene3D" id="2.30.40.10">
    <property type="entry name" value="Urease, subunit C, domain 1"/>
    <property type="match status" value="1"/>
</dbReference>
<reference evidence="3 4" key="1">
    <citation type="submission" date="2016-10" db="EMBL/GenBank/DDBJ databases">
        <authorList>
            <person name="de Groot N.N."/>
        </authorList>
    </citation>
    <scope>NUCLEOTIDE SEQUENCE [LARGE SCALE GENOMIC DNA]</scope>
    <source>
        <strain evidence="3 4">DSM 44892</strain>
    </source>
</reference>
<dbReference type="Pfam" id="PF01979">
    <property type="entry name" value="Amidohydro_1"/>
    <property type="match status" value="1"/>
</dbReference>
<organism evidence="3 4">
    <name type="scientific">Rhodococcus triatomae</name>
    <dbReference type="NCBI Taxonomy" id="300028"/>
    <lineage>
        <taxon>Bacteria</taxon>
        <taxon>Bacillati</taxon>
        <taxon>Actinomycetota</taxon>
        <taxon>Actinomycetes</taxon>
        <taxon>Mycobacteriales</taxon>
        <taxon>Nocardiaceae</taxon>
        <taxon>Rhodococcus</taxon>
    </lineage>
</organism>
<dbReference type="PANTHER" id="PTHR43794:SF11">
    <property type="entry name" value="AMIDOHYDROLASE-RELATED DOMAIN-CONTAINING PROTEIN"/>
    <property type="match status" value="1"/>
</dbReference>
<dbReference type="InterPro" id="IPR032466">
    <property type="entry name" value="Metal_Hydrolase"/>
</dbReference>
<dbReference type="GO" id="GO:0016810">
    <property type="term" value="F:hydrolase activity, acting on carbon-nitrogen (but not peptide) bonds"/>
    <property type="evidence" value="ECO:0007669"/>
    <property type="project" value="InterPro"/>
</dbReference>
<proteinExistence type="predicted"/>
<dbReference type="EMBL" id="FNDN01000008">
    <property type="protein sequence ID" value="SDI49587.1"/>
    <property type="molecule type" value="Genomic_DNA"/>
</dbReference>
<feature type="domain" description="Amidohydrolase-related" evidence="2">
    <location>
        <begin position="55"/>
        <end position="437"/>
    </location>
</feature>
<dbReference type="PANTHER" id="PTHR43794">
    <property type="entry name" value="AMINOHYDROLASE SSNA-RELATED"/>
    <property type="match status" value="1"/>
</dbReference>
<dbReference type="SUPFAM" id="SSF51338">
    <property type="entry name" value="Composite domain of metallo-dependent hydrolases"/>
    <property type="match status" value="1"/>
</dbReference>
<evidence type="ECO:0000313" key="3">
    <source>
        <dbReference type="EMBL" id="SDI49587.1"/>
    </source>
</evidence>
<dbReference type="Proteomes" id="UP000183263">
    <property type="component" value="Unassembled WGS sequence"/>
</dbReference>
<keyword evidence="4" id="KW-1185">Reference proteome</keyword>
<dbReference type="SUPFAM" id="SSF51556">
    <property type="entry name" value="Metallo-dependent hydrolases"/>
    <property type="match status" value="1"/>
</dbReference>
<accession>A0A1G8L1Y2</accession>
<gene>
    <name evidence="3" type="ORF">SAMN05444695_10833</name>
</gene>
<dbReference type="InterPro" id="IPR011059">
    <property type="entry name" value="Metal-dep_hydrolase_composite"/>
</dbReference>
<evidence type="ECO:0000313" key="4">
    <source>
        <dbReference type="Proteomes" id="UP000183263"/>
    </source>
</evidence>
<dbReference type="RefSeq" id="WP_072738502.1">
    <property type="nucleotide sequence ID" value="NZ_CP048813.1"/>
</dbReference>
<evidence type="ECO:0000259" key="2">
    <source>
        <dbReference type="Pfam" id="PF01979"/>
    </source>
</evidence>
<dbReference type="InterPro" id="IPR006680">
    <property type="entry name" value="Amidohydro-rel"/>
</dbReference>